<dbReference type="Proteomes" id="UP001201163">
    <property type="component" value="Unassembled WGS sequence"/>
</dbReference>
<dbReference type="AlphaFoldDB" id="A0AAD4LK20"/>
<dbReference type="PROSITE" id="PS50082">
    <property type="entry name" value="WD_REPEATS_2"/>
    <property type="match status" value="1"/>
</dbReference>
<dbReference type="InterPro" id="IPR015943">
    <property type="entry name" value="WD40/YVTN_repeat-like_dom_sf"/>
</dbReference>
<dbReference type="Gene3D" id="2.130.10.10">
    <property type="entry name" value="YVTN repeat-like/Quinoprotein amine dehydrogenase"/>
    <property type="match status" value="1"/>
</dbReference>
<proteinExistence type="predicted"/>
<dbReference type="InterPro" id="IPR001680">
    <property type="entry name" value="WD40_rpt"/>
</dbReference>
<protein>
    <submittedName>
        <fullName evidence="2">Uncharacterized protein</fullName>
    </submittedName>
</protein>
<dbReference type="Pfam" id="PF00400">
    <property type="entry name" value="WD40"/>
    <property type="match status" value="1"/>
</dbReference>
<dbReference type="PROSITE" id="PS50294">
    <property type="entry name" value="WD_REPEATS_REGION"/>
    <property type="match status" value="1"/>
</dbReference>
<organism evidence="2 3">
    <name type="scientific">Lactarius akahatsu</name>
    <dbReference type="NCBI Taxonomy" id="416441"/>
    <lineage>
        <taxon>Eukaryota</taxon>
        <taxon>Fungi</taxon>
        <taxon>Dikarya</taxon>
        <taxon>Basidiomycota</taxon>
        <taxon>Agaricomycotina</taxon>
        <taxon>Agaricomycetes</taxon>
        <taxon>Russulales</taxon>
        <taxon>Russulaceae</taxon>
        <taxon>Lactarius</taxon>
    </lineage>
</organism>
<dbReference type="SUPFAM" id="SSF50978">
    <property type="entry name" value="WD40 repeat-like"/>
    <property type="match status" value="1"/>
</dbReference>
<evidence type="ECO:0000256" key="1">
    <source>
        <dbReference type="PROSITE-ProRule" id="PRU00221"/>
    </source>
</evidence>
<feature type="repeat" description="WD" evidence="1">
    <location>
        <begin position="1"/>
        <end position="38"/>
    </location>
</feature>
<sequence>MQLAVTIAYSPDGKHVVSGATDRTIRVWDTQPETSVPVNDPSPNRSKIVPSIEYSQDVALGIANGLSWTHHDLGQRLSPVGQKISTTSFWDPHQMDFVSIQQQNAYPPQGSNDEPDQDAKGIKETRSSYPLAILNEGWLRTVDGGLLTHIPHEHRDSVCDMCVMCIPDDAPGHPIRLDWNGVYNAWDDIKKMM</sequence>
<gene>
    <name evidence="2" type="ORF">EDB92DRAFT_110903</name>
</gene>
<comment type="caution">
    <text evidence="2">The sequence shown here is derived from an EMBL/GenBank/DDBJ whole genome shotgun (WGS) entry which is preliminary data.</text>
</comment>
<dbReference type="EMBL" id="JAKELL010000010">
    <property type="protein sequence ID" value="KAH8995970.1"/>
    <property type="molecule type" value="Genomic_DNA"/>
</dbReference>
<accession>A0AAD4LK20</accession>
<dbReference type="SUPFAM" id="SSF50998">
    <property type="entry name" value="Quinoprotein alcohol dehydrogenase-like"/>
    <property type="match status" value="1"/>
</dbReference>
<evidence type="ECO:0000313" key="3">
    <source>
        <dbReference type="Proteomes" id="UP001201163"/>
    </source>
</evidence>
<dbReference type="InterPro" id="IPR036322">
    <property type="entry name" value="WD40_repeat_dom_sf"/>
</dbReference>
<keyword evidence="3" id="KW-1185">Reference proteome</keyword>
<evidence type="ECO:0000313" key="2">
    <source>
        <dbReference type="EMBL" id="KAH8995970.1"/>
    </source>
</evidence>
<name>A0AAD4LK20_9AGAM</name>
<reference evidence="2" key="1">
    <citation type="submission" date="2022-01" db="EMBL/GenBank/DDBJ databases">
        <title>Comparative genomics reveals a dynamic genome evolution in the ectomycorrhizal milk-cap (Lactarius) mushrooms.</title>
        <authorList>
            <consortium name="DOE Joint Genome Institute"/>
            <person name="Lebreton A."/>
            <person name="Tang N."/>
            <person name="Kuo A."/>
            <person name="LaButti K."/>
            <person name="Drula E."/>
            <person name="Barry K."/>
            <person name="Clum A."/>
            <person name="Lipzen A."/>
            <person name="Mousain D."/>
            <person name="Ng V."/>
            <person name="Wang R."/>
            <person name="Wang X."/>
            <person name="Dai Y."/>
            <person name="Henrissat B."/>
            <person name="Grigoriev I.V."/>
            <person name="Guerin-Laguette A."/>
            <person name="Yu F."/>
            <person name="Martin F.M."/>
        </authorList>
    </citation>
    <scope>NUCLEOTIDE SEQUENCE</scope>
    <source>
        <strain evidence="2">QP</strain>
    </source>
</reference>
<dbReference type="InterPro" id="IPR011047">
    <property type="entry name" value="Quinoprotein_ADH-like_sf"/>
</dbReference>
<keyword evidence="1" id="KW-0853">WD repeat</keyword>